<feature type="region of interest" description="Disordered" evidence="2">
    <location>
        <begin position="96"/>
        <end position="116"/>
    </location>
</feature>
<evidence type="ECO:0000313" key="3">
    <source>
        <dbReference type="EMBL" id="KAL0324313.1"/>
    </source>
</evidence>
<reference evidence="3" key="1">
    <citation type="submission" date="2020-06" db="EMBL/GenBank/DDBJ databases">
        <authorList>
            <person name="Li T."/>
            <person name="Hu X."/>
            <person name="Zhang T."/>
            <person name="Song X."/>
            <person name="Zhang H."/>
            <person name="Dai N."/>
            <person name="Sheng W."/>
            <person name="Hou X."/>
            <person name="Wei L."/>
        </authorList>
    </citation>
    <scope>NUCLEOTIDE SEQUENCE</scope>
    <source>
        <strain evidence="3">KEN8</strain>
        <tissue evidence="3">Leaf</tissue>
    </source>
</reference>
<sequence>MHELEQMRLSVKEMELLMERGNDERIELESRIMLLKSEAEELQKELNKYTELKHSLLEDESEKEELRKQVVLLKDDLKKAVDALSSMEKKIKNGATLDADEATSETSTPVPCGSTEAANLKEKIKLLEVAPPAEDEAPNLGLSEEERNSHEDSSTTSKISDANNSTSTSINSSTTNDTGYLDELKNEMALLRERNESMEAELKEMQGRYSELSLKFAEVEGERQQLVMRVRYLKNAKKRS</sequence>
<keyword evidence="1" id="KW-0175">Coiled coil</keyword>
<feature type="coiled-coil region" evidence="1">
    <location>
        <begin position="4"/>
        <end position="83"/>
    </location>
</feature>
<feature type="compositionally biased region" description="Low complexity" evidence="2">
    <location>
        <begin position="159"/>
        <end position="178"/>
    </location>
</feature>
<feature type="coiled-coil region" evidence="1">
    <location>
        <begin position="181"/>
        <end position="222"/>
    </location>
</feature>
<organism evidence="3">
    <name type="scientific">Sesamum calycinum</name>
    <dbReference type="NCBI Taxonomy" id="2727403"/>
    <lineage>
        <taxon>Eukaryota</taxon>
        <taxon>Viridiplantae</taxon>
        <taxon>Streptophyta</taxon>
        <taxon>Embryophyta</taxon>
        <taxon>Tracheophyta</taxon>
        <taxon>Spermatophyta</taxon>
        <taxon>Magnoliopsida</taxon>
        <taxon>eudicotyledons</taxon>
        <taxon>Gunneridae</taxon>
        <taxon>Pentapetalae</taxon>
        <taxon>asterids</taxon>
        <taxon>lamiids</taxon>
        <taxon>Lamiales</taxon>
        <taxon>Pedaliaceae</taxon>
        <taxon>Sesamum</taxon>
    </lineage>
</organism>
<evidence type="ECO:0000256" key="2">
    <source>
        <dbReference type="SAM" id="MobiDB-lite"/>
    </source>
</evidence>
<evidence type="ECO:0000256" key="1">
    <source>
        <dbReference type="SAM" id="Coils"/>
    </source>
</evidence>
<dbReference type="PANTHER" id="PTHR34452:SF7">
    <property type="entry name" value="MYOSIN HEAVY CHAIN-RELATED PROTEIN"/>
    <property type="match status" value="1"/>
</dbReference>
<name>A0AAW2LZU1_9LAMI</name>
<feature type="compositionally biased region" description="Basic and acidic residues" evidence="2">
    <location>
        <begin position="144"/>
        <end position="153"/>
    </location>
</feature>
<feature type="region of interest" description="Disordered" evidence="2">
    <location>
        <begin position="129"/>
        <end position="181"/>
    </location>
</feature>
<dbReference type="EMBL" id="JACGWM010000015">
    <property type="protein sequence ID" value="KAL0324313.1"/>
    <property type="molecule type" value="Genomic_DNA"/>
</dbReference>
<comment type="caution">
    <text evidence="3">The sequence shown here is derived from an EMBL/GenBank/DDBJ whole genome shotgun (WGS) entry which is preliminary data.</text>
</comment>
<proteinExistence type="predicted"/>
<dbReference type="AlphaFoldDB" id="A0AAW2LZU1"/>
<dbReference type="PANTHER" id="PTHR34452">
    <property type="entry name" value="MYOSIN HEAVY CHAIN-RELATED PROTEIN"/>
    <property type="match status" value="1"/>
</dbReference>
<gene>
    <name evidence="3" type="ORF">Scaly_2398400</name>
</gene>
<accession>A0AAW2LZU1</accession>
<protein>
    <submittedName>
        <fullName evidence="3">Uncharacterized protein</fullName>
    </submittedName>
</protein>
<reference evidence="3" key="2">
    <citation type="journal article" date="2024" name="Plant">
        <title>Genomic evolution and insights into agronomic trait innovations of Sesamum species.</title>
        <authorList>
            <person name="Miao H."/>
            <person name="Wang L."/>
            <person name="Qu L."/>
            <person name="Liu H."/>
            <person name="Sun Y."/>
            <person name="Le M."/>
            <person name="Wang Q."/>
            <person name="Wei S."/>
            <person name="Zheng Y."/>
            <person name="Lin W."/>
            <person name="Duan Y."/>
            <person name="Cao H."/>
            <person name="Xiong S."/>
            <person name="Wang X."/>
            <person name="Wei L."/>
            <person name="Li C."/>
            <person name="Ma Q."/>
            <person name="Ju M."/>
            <person name="Zhao R."/>
            <person name="Li G."/>
            <person name="Mu C."/>
            <person name="Tian Q."/>
            <person name="Mei H."/>
            <person name="Zhang T."/>
            <person name="Gao T."/>
            <person name="Zhang H."/>
        </authorList>
    </citation>
    <scope>NUCLEOTIDE SEQUENCE</scope>
    <source>
        <strain evidence="3">KEN8</strain>
    </source>
</reference>